<protein>
    <submittedName>
        <fullName evidence="2">Uncharacterized protein</fullName>
    </submittedName>
</protein>
<evidence type="ECO:0000256" key="1">
    <source>
        <dbReference type="SAM" id="MobiDB-lite"/>
    </source>
</evidence>
<comment type="caution">
    <text evidence="2">The sequence shown here is derived from an EMBL/GenBank/DDBJ whole genome shotgun (WGS) entry which is preliminary data.</text>
</comment>
<evidence type="ECO:0000313" key="2">
    <source>
        <dbReference type="EMBL" id="KAJ7078171.1"/>
    </source>
</evidence>
<dbReference type="EMBL" id="JARJCN010000068">
    <property type="protein sequence ID" value="KAJ7078171.1"/>
    <property type="molecule type" value="Genomic_DNA"/>
</dbReference>
<proteinExistence type="predicted"/>
<sequence length="127" mass="13169">MALECILRLPGALPLHAPRPPARAPHARRDSPRDPPPEPRPARAPLSLCSAALKVAAYALKSHCLTLHTGDVHALDAGAALINAYWMLVGDAWPAAPLSSTYLPLLPATLRPLPADADATAGGGNAV</sequence>
<dbReference type="AlphaFoldDB" id="A0AAD6TSY2"/>
<name>A0AAD6TSY2_9AGAR</name>
<feature type="compositionally biased region" description="Basic and acidic residues" evidence="1">
    <location>
        <begin position="27"/>
        <end position="41"/>
    </location>
</feature>
<evidence type="ECO:0000313" key="3">
    <source>
        <dbReference type="Proteomes" id="UP001222325"/>
    </source>
</evidence>
<gene>
    <name evidence="2" type="ORF">B0H15DRAFT_954732</name>
</gene>
<feature type="region of interest" description="Disordered" evidence="1">
    <location>
        <begin position="16"/>
        <end position="44"/>
    </location>
</feature>
<keyword evidence="3" id="KW-1185">Reference proteome</keyword>
<accession>A0AAD6TSY2</accession>
<organism evidence="2 3">
    <name type="scientific">Mycena belliarum</name>
    <dbReference type="NCBI Taxonomy" id="1033014"/>
    <lineage>
        <taxon>Eukaryota</taxon>
        <taxon>Fungi</taxon>
        <taxon>Dikarya</taxon>
        <taxon>Basidiomycota</taxon>
        <taxon>Agaricomycotina</taxon>
        <taxon>Agaricomycetes</taxon>
        <taxon>Agaricomycetidae</taxon>
        <taxon>Agaricales</taxon>
        <taxon>Marasmiineae</taxon>
        <taxon>Mycenaceae</taxon>
        <taxon>Mycena</taxon>
    </lineage>
</organism>
<reference evidence="2" key="1">
    <citation type="submission" date="2023-03" db="EMBL/GenBank/DDBJ databases">
        <title>Massive genome expansion in bonnet fungi (Mycena s.s.) driven by repeated elements and novel gene families across ecological guilds.</title>
        <authorList>
            <consortium name="Lawrence Berkeley National Laboratory"/>
            <person name="Harder C.B."/>
            <person name="Miyauchi S."/>
            <person name="Viragh M."/>
            <person name="Kuo A."/>
            <person name="Thoen E."/>
            <person name="Andreopoulos B."/>
            <person name="Lu D."/>
            <person name="Skrede I."/>
            <person name="Drula E."/>
            <person name="Henrissat B."/>
            <person name="Morin E."/>
            <person name="Kohler A."/>
            <person name="Barry K."/>
            <person name="LaButti K."/>
            <person name="Morin E."/>
            <person name="Salamov A."/>
            <person name="Lipzen A."/>
            <person name="Mereny Z."/>
            <person name="Hegedus B."/>
            <person name="Baldrian P."/>
            <person name="Stursova M."/>
            <person name="Weitz H."/>
            <person name="Taylor A."/>
            <person name="Grigoriev I.V."/>
            <person name="Nagy L.G."/>
            <person name="Martin F."/>
            <person name="Kauserud H."/>
        </authorList>
    </citation>
    <scope>NUCLEOTIDE SEQUENCE</scope>
    <source>
        <strain evidence="2">CBHHK173m</strain>
    </source>
</reference>
<dbReference type="Proteomes" id="UP001222325">
    <property type="component" value="Unassembled WGS sequence"/>
</dbReference>